<dbReference type="InterPro" id="IPR036388">
    <property type="entry name" value="WH-like_DNA-bd_sf"/>
</dbReference>
<evidence type="ECO:0000313" key="5">
    <source>
        <dbReference type="EMBL" id="MFC6079794.1"/>
    </source>
</evidence>
<organism evidence="5 6">
    <name type="scientific">Sphaerisporangium aureirubrum</name>
    <dbReference type="NCBI Taxonomy" id="1544736"/>
    <lineage>
        <taxon>Bacteria</taxon>
        <taxon>Bacillati</taxon>
        <taxon>Actinomycetota</taxon>
        <taxon>Actinomycetes</taxon>
        <taxon>Streptosporangiales</taxon>
        <taxon>Streptosporangiaceae</taxon>
        <taxon>Sphaerisporangium</taxon>
    </lineage>
</organism>
<comment type="caution">
    <text evidence="5">The sequence shown here is derived from an EMBL/GenBank/DDBJ whole genome shotgun (WGS) entry which is preliminary data.</text>
</comment>
<evidence type="ECO:0000259" key="4">
    <source>
        <dbReference type="PROSITE" id="PS50043"/>
    </source>
</evidence>
<dbReference type="Proteomes" id="UP001596137">
    <property type="component" value="Unassembled WGS sequence"/>
</dbReference>
<reference evidence="6" key="1">
    <citation type="journal article" date="2019" name="Int. J. Syst. Evol. Microbiol.">
        <title>The Global Catalogue of Microorganisms (GCM) 10K type strain sequencing project: providing services to taxonomists for standard genome sequencing and annotation.</title>
        <authorList>
            <consortium name="The Broad Institute Genomics Platform"/>
            <consortium name="The Broad Institute Genome Sequencing Center for Infectious Disease"/>
            <person name="Wu L."/>
            <person name="Ma J."/>
        </authorList>
    </citation>
    <scope>NUCLEOTIDE SEQUENCE [LARGE SCALE GENOMIC DNA]</scope>
    <source>
        <strain evidence="6">JCM 30346</strain>
    </source>
</reference>
<feature type="region of interest" description="Disordered" evidence="3">
    <location>
        <begin position="899"/>
        <end position="926"/>
    </location>
</feature>
<dbReference type="EMBL" id="JBHSRF010000001">
    <property type="protein sequence ID" value="MFC6079794.1"/>
    <property type="molecule type" value="Genomic_DNA"/>
</dbReference>
<gene>
    <name evidence="5" type="ORF">ACFP1K_01390</name>
</gene>
<keyword evidence="6" id="KW-1185">Reference proteome</keyword>
<dbReference type="SMART" id="SM00421">
    <property type="entry name" value="HTH_LUXR"/>
    <property type="match status" value="1"/>
</dbReference>
<dbReference type="CDD" id="cd06170">
    <property type="entry name" value="LuxR_C_like"/>
    <property type="match status" value="1"/>
</dbReference>
<evidence type="ECO:0000313" key="6">
    <source>
        <dbReference type="Proteomes" id="UP001596137"/>
    </source>
</evidence>
<dbReference type="InterPro" id="IPR016032">
    <property type="entry name" value="Sig_transdc_resp-reg_C-effctor"/>
</dbReference>
<dbReference type="RefSeq" id="WP_380746188.1">
    <property type="nucleotide sequence ID" value="NZ_JBHSRF010000001.1"/>
</dbReference>
<name>A0ABW1N8J6_9ACTN</name>
<dbReference type="InterPro" id="IPR027417">
    <property type="entry name" value="P-loop_NTPase"/>
</dbReference>
<dbReference type="InterPro" id="IPR041664">
    <property type="entry name" value="AAA_16"/>
</dbReference>
<evidence type="ECO:0000256" key="3">
    <source>
        <dbReference type="SAM" id="MobiDB-lite"/>
    </source>
</evidence>
<keyword evidence="1" id="KW-0547">Nucleotide-binding</keyword>
<evidence type="ECO:0000256" key="1">
    <source>
        <dbReference type="ARBA" id="ARBA00022741"/>
    </source>
</evidence>
<dbReference type="Pfam" id="PF13191">
    <property type="entry name" value="AAA_16"/>
    <property type="match status" value="1"/>
</dbReference>
<dbReference type="SUPFAM" id="SSF52540">
    <property type="entry name" value="P-loop containing nucleoside triphosphate hydrolases"/>
    <property type="match status" value="1"/>
</dbReference>
<feature type="domain" description="HTH luxR-type" evidence="4">
    <location>
        <begin position="830"/>
        <end position="895"/>
    </location>
</feature>
<dbReference type="SUPFAM" id="SSF46894">
    <property type="entry name" value="C-terminal effector domain of the bipartite response regulators"/>
    <property type="match status" value="1"/>
</dbReference>
<dbReference type="Gene3D" id="1.10.10.10">
    <property type="entry name" value="Winged helix-like DNA-binding domain superfamily/Winged helix DNA-binding domain"/>
    <property type="match status" value="1"/>
</dbReference>
<dbReference type="InterPro" id="IPR011990">
    <property type="entry name" value="TPR-like_helical_dom_sf"/>
</dbReference>
<evidence type="ECO:0000256" key="2">
    <source>
        <dbReference type="ARBA" id="ARBA00022840"/>
    </source>
</evidence>
<dbReference type="InterPro" id="IPR000792">
    <property type="entry name" value="Tscrpt_reg_LuxR_C"/>
</dbReference>
<dbReference type="Pfam" id="PF00196">
    <property type="entry name" value="GerE"/>
    <property type="match status" value="1"/>
</dbReference>
<protein>
    <submittedName>
        <fullName evidence="5">AAA family ATPase</fullName>
    </submittedName>
</protein>
<proteinExistence type="predicted"/>
<keyword evidence="2" id="KW-0067">ATP-binding</keyword>
<dbReference type="PANTHER" id="PTHR16305">
    <property type="entry name" value="TESTICULAR SOLUBLE ADENYLYL CYCLASE"/>
    <property type="match status" value="1"/>
</dbReference>
<dbReference type="Gene3D" id="1.25.40.10">
    <property type="entry name" value="Tetratricopeptide repeat domain"/>
    <property type="match status" value="1"/>
</dbReference>
<dbReference type="PROSITE" id="PS50043">
    <property type="entry name" value="HTH_LUXR_2"/>
    <property type="match status" value="1"/>
</dbReference>
<dbReference type="PANTHER" id="PTHR16305:SF35">
    <property type="entry name" value="TRANSCRIPTIONAL ACTIVATOR DOMAIN"/>
    <property type="match status" value="1"/>
</dbReference>
<dbReference type="PRINTS" id="PR00038">
    <property type="entry name" value="HTHLUXR"/>
</dbReference>
<accession>A0ABW1N8J6</accession>
<sequence length="926" mass="96687">MRGRDSEWRAVERLLRTTAGGTGGTLLIEGEPGAGKSLLVAEAAARAVRLGLLPVVGGAEEVGQFVPLAPLFMALGEVPRAAEPVAEVDLRVRLLEQLRVGLEKRAASHPVVVALDDLQWADHTTLAALRTLQWEVAQVPVAWILARATGTRCDEAERLFEVLGRHGAGRIVLGPLPGDAVAAVVADVLGAVPRPDLLAMAEGAGGNPFLLGELLAGLREEDAVEIDGGRAGLRCAEPPRRVRDAVGHRLAGLRRETRHLVEAAAVLGRSFGVEDAAELLGAPPAALLPAFEEAVGAGILTAAEDALEFRHELVWRTIVAAIPSPVRNALHHQIGKILLDRGGSPVRAAGHLVEGSRPGDPRTLTGLDQAVSEALSTSPGAAAELAVQAVRFSDLADPGRVARMVTAIQAMTEAGRLAAAEDLARSALAHPAPGPAAAELRRALSGILLLRGQVAEAVTEAETALGEPTLAGGAHDRAVLALLRALAESPDTRRAAERAEGILAGADHGEAVRAGALVVLARVRWDAGRLAEGVGMAREAVRRAAGGPADVRRVHPRLVLAPMLAAGGLLDEAARVAREAGEEVEALDHGVRAPCPAFVRARVALAAGRPEEAVAQARAGLDLAESLGTRLFVPLAAPVLGTVALRRGDLRTAARYAGCAMVGVKTAEAGEGPGAAMEVARPVYAALREGAGVLAGEPGDAAWLVRLALAAGERACAGVVVRAVERLAAAGAGFPAVRAAALHARGLLDGDRGMLARAAETATDPWNHASAAEDLGVLLAGDDPPAAIRSFDRALTGFDTAGAGRDAARLRRRLRRLGVRHRHWTTAERPVTGWESLTDTECMVSSLVTQGWTNRQVADQMFISAHTVAFHLRQIFRKLGICSRVELTRLTIEAGRRTAAPDTPYQIPSHRRRGEGPPGDGVWTPR</sequence>